<dbReference type="InterPro" id="IPR030960">
    <property type="entry name" value="DHQS/DOIS_N"/>
</dbReference>
<organism evidence="6 7">
    <name type="scientific">Sphagnum jensenii</name>
    <dbReference type="NCBI Taxonomy" id="128206"/>
    <lineage>
        <taxon>Eukaryota</taxon>
        <taxon>Viridiplantae</taxon>
        <taxon>Streptophyta</taxon>
        <taxon>Embryophyta</taxon>
        <taxon>Bryophyta</taxon>
        <taxon>Sphagnophytina</taxon>
        <taxon>Sphagnopsida</taxon>
        <taxon>Sphagnales</taxon>
        <taxon>Sphagnaceae</taxon>
        <taxon>Sphagnum</taxon>
    </lineage>
</organism>
<feature type="compositionally biased region" description="Pro residues" evidence="3">
    <location>
        <begin position="381"/>
        <end position="392"/>
    </location>
</feature>
<accession>A0ABP1BEA9</accession>
<dbReference type="InterPro" id="IPR002812">
    <property type="entry name" value="DHQS"/>
</dbReference>
<feature type="region of interest" description="Disordered" evidence="3">
    <location>
        <begin position="363"/>
        <end position="399"/>
    </location>
</feature>
<keyword evidence="1" id="KW-0028">Amino-acid biosynthesis</keyword>
<dbReference type="PANTHER" id="PTHR33563">
    <property type="match status" value="1"/>
</dbReference>
<feature type="domain" description="3-dehydroquinate synthase N-terminal" evidence="4">
    <location>
        <begin position="406"/>
        <end position="558"/>
    </location>
</feature>
<name>A0ABP1BEA9_9BRYO</name>
<dbReference type="Proteomes" id="UP001497522">
    <property type="component" value="Chromosome 3"/>
</dbReference>
<dbReference type="InterPro" id="IPR056179">
    <property type="entry name" value="DHQS_C"/>
</dbReference>
<gene>
    <name evidence="6" type="ORF">CSSPJE1EN2_LOCUS15751</name>
</gene>
<dbReference type="PANTHER" id="PTHR33563:SF1">
    <property type="entry name" value="3-DEHYDROQUINATE SYNTHASE"/>
    <property type="match status" value="1"/>
</dbReference>
<evidence type="ECO:0000313" key="7">
    <source>
        <dbReference type="Proteomes" id="UP001497522"/>
    </source>
</evidence>
<proteinExistence type="predicted"/>
<protein>
    <submittedName>
        <fullName evidence="6">Uncharacterized protein</fullName>
    </submittedName>
</protein>
<feature type="domain" description="3-dehydroquinate synthase C-terminal" evidence="5">
    <location>
        <begin position="651"/>
        <end position="817"/>
    </location>
</feature>
<evidence type="ECO:0000256" key="3">
    <source>
        <dbReference type="SAM" id="MobiDB-lite"/>
    </source>
</evidence>
<dbReference type="Pfam" id="PF01959">
    <property type="entry name" value="DHQS"/>
    <property type="match status" value="1"/>
</dbReference>
<dbReference type="Pfam" id="PF26558">
    <property type="entry name" value="DHQS_2nd"/>
    <property type="match status" value="1"/>
</dbReference>
<sequence>MSLKSMIASMQSSGVAKINLHEPQTPRPGGVSQGSVLVVINATKDISPAPVYWAIGNVVRKGDALKILGIITHVTNPFGIKSRIDENSWIGTNIGVLQNEIALKKAALEEIPYTMEWCEKAGVNLEIDVKGSLHPKLTVVDEAKAIGAYHVVLDSTMKKDSKYFVEHLTCFVSRTRNSGGVDTIRSFSISKQLPPIIPSSPSTNVKTMTLENTLHSSSNNLHQLGSATSTTSFELGGGGGCGDSSESEIYTQGSETFSYPTTGESIDNKVPEVLAENGYKMRLFDLDIATSQKTNFDQSTEAEGVGYKFINPLRKPAMRKWLNEDTVADIVPYYDHHGSLGPHTEVNEGFRRVGPDVQEFRLAPPPGRQQITPPSWASRLPSPPTSRMPSPPASSKFLSPSSATTKIVWVWTRSKDVMRRAVEAGWTTFIFTPEMKHVAPEWTSIEWIKPVFLEGGRFLDQDGKQVALLGQVYSGEQLDYLPAMMGQADVVVINDLDWQIIPPEDIVAAFQGRRTKLFATATTAYDAQVYLEALEKGTDGVVLHTDDLSEVLALKAYMCERTVRSSPKEHVEAAAASLKEVGLPAISEAPIIKRVGSESRIEGGGVTRISRSGSRTSSIGREDLTQVGSSPISQVLTADQEWRSGQRLVEARVKRVDSVGMGDRVCVDLCNLLNPGEGLLVGSFAKALFLVHSETSDNSGSKRSFRVNAGPVHAYASVAGGATPYLSELESGSQVLVVDAKGNARTVLVGRVQIESKPLVLIIVEAEGASYSVMLQDADSVRLVIPADMQEEFDTEALPVTQLRVGDTVLLSMQQEAADQEIHHTSGHHQKRTTYALEK</sequence>
<feature type="region of interest" description="Disordered" evidence="3">
    <location>
        <begin position="820"/>
        <end position="839"/>
    </location>
</feature>
<reference evidence="6" key="1">
    <citation type="submission" date="2024-03" db="EMBL/GenBank/DDBJ databases">
        <authorList>
            <consortium name="ELIXIR-Norway"/>
            <consortium name="Elixir Norway"/>
        </authorList>
    </citation>
    <scope>NUCLEOTIDE SEQUENCE</scope>
</reference>
<evidence type="ECO:0000256" key="2">
    <source>
        <dbReference type="ARBA" id="ARBA00023141"/>
    </source>
</evidence>
<keyword evidence="2" id="KW-0057">Aromatic amino acid biosynthesis</keyword>
<keyword evidence="7" id="KW-1185">Reference proteome</keyword>
<evidence type="ECO:0000259" key="5">
    <source>
        <dbReference type="Pfam" id="PF26558"/>
    </source>
</evidence>
<dbReference type="EMBL" id="OZ023704">
    <property type="protein sequence ID" value="CAK9873181.1"/>
    <property type="molecule type" value="Genomic_DNA"/>
</dbReference>
<evidence type="ECO:0000259" key="4">
    <source>
        <dbReference type="Pfam" id="PF01959"/>
    </source>
</evidence>
<evidence type="ECO:0000256" key="1">
    <source>
        <dbReference type="ARBA" id="ARBA00022605"/>
    </source>
</evidence>
<evidence type="ECO:0000313" key="6">
    <source>
        <dbReference type="EMBL" id="CAK9873181.1"/>
    </source>
</evidence>